<comment type="caution">
    <text evidence="9">The sequence shown here is derived from an EMBL/GenBank/DDBJ whole genome shotgun (WGS) entry which is preliminary data.</text>
</comment>
<feature type="compositionally biased region" description="Polar residues" evidence="7">
    <location>
        <begin position="166"/>
        <end position="178"/>
    </location>
</feature>
<feature type="compositionally biased region" description="Basic residues" evidence="7">
    <location>
        <begin position="56"/>
        <end position="66"/>
    </location>
</feature>
<feature type="region of interest" description="Disordered" evidence="7">
    <location>
        <begin position="416"/>
        <end position="484"/>
    </location>
</feature>
<comment type="function">
    <text evidence="6">Involved in transvection phenomena (= synapsis-dependent gene expression), where the synaptic pairing of chromosomes carrying genes with which zeste interacts influences the expression of these genes. Zeste binds to DNA and stimulates transcription from a nearby promoter.</text>
</comment>
<dbReference type="OrthoDB" id="6084504at2759"/>
<dbReference type="STRING" id="7232.A0A484BH71"/>
<reference evidence="9 10" key="1">
    <citation type="journal article" date="2019" name="J. Hered.">
        <title>An Improved Genome Assembly for Drosophila navojoa, the Basal Species in the mojavensis Cluster.</title>
        <authorList>
            <person name="Vanderlinde T."/>
            <person name="Dupim E.G."/>
            <person name="Nazario-Yepiz N.O."/>
            <person name="Carvalho A.B."/>
        </authorList>
    </citation>
    <scope>NUCLEOTIDE SEQUENCE [LARGE SCALE GENOMIC DNA]</scope>
    <source>
        <strain evidence="9">Navoj_Jal97</strain>
        <tissue evidence="9">Whole organism</tissue>
    </source>
</reference>
<organism evidence="9 10">
    <name type="scientific">Drosophila navojoa</name>
    <name type="common">Fruit fly</name>
    <dbReference type="NCBI Taxonomy" id="7232"/>
    <lineage>
        <taxon>Eukaryota</taxon>
        <taxon>Metazoa</taxon>
        <taxon>Ecdysozoa</taxon>
        <taxon>Arthropoda</taxon>
        <taxon>Hexapoda</taxon>
        <taxon>Insecta</taxon>
        <taxon>Pterygota</taxon>
        <taxon>Neoptera</taxon>
        <taxon>Endopterygota</taxon>
        <taxon>Diptera</taxon>
        <taxon>Brachycera</taxon>
        <taxon>Muscomorpha</taxon>
        <taxon>Ephydroidea</taxon>
        <taxon>Drosophilidae</taxon>
        <taxon>Drosophila</taxon>
    </lineage>
</organism>
<name>A0A484BH71_DRONA</name>
<evidence type="ECO:0000256" key="4">
    <source>
        <dbReference type="ARBA" id="ARBA00023125"/>
    </source>
</evidence>
<feature type="region of interest" description="Disordered" evidence="7">
    <location>
        <begin position="161"/>
        <end position="180"/>
    </location>
</feature>
<keyword evidence="5" id="KW-0804">Transcription</keyword>
<protein>
    <recommendedName>
        <fullName evidence="2">Regulatory protein zeste</fullName>
    </recommendedName>
</protein>
<accession>A0A484BH71</accession>
<feature type="region of interest" description="Disordered" evidence="7">
    <location>
        <begin position="1"/>
        <end position="66"/>
    </location>
</feature>
<evidence type="ECO:0000256" key="1">
    <source>
        <dbReference type="ARBA" id="ARBA00011764"/>
    </source>
</evidence>
<dbReference type="PANTHER" id="PTHR21411:SF0">
    <property type="entry name" value="REGULATORY PROTEIN ZESTE"/>
    <property type="match status" value="1"/>
</dbReference>
<evidence type="ECO:0000313" key="9">
    <source>
        <dbReference type="EMBL" id="TDG47101.1"/>
    </source>
</evidence>
<proteinExistence type="predicted"/>
<feature type="compositionally biased region" description="Polar residues" evidence="7">
    <location>
        <begin position="464"/>
        <end position="473"/>
    </location>
</feature>
<dbReference type="InterPro" id="IPR028002">
    <property type="entry name" value="Myb_DNA-bind_5"/>
</dbReference>
<evidence type="ECO:0000313" key="10">
    <source>
        <dbReference type="Proteomes" id="UP000295192"/>
    </source>
</evidence>
<feature type="region of interest" description="Disordered" evidence="7">
    <location>
        <begin position="196"/>
        <end position="298"/>
    </location>
</feature>
<dbReference type="OMA" id="TDYNNVH"/>
<keyword evidence="3" id="KW-0805">Transcription regulation</keyword>
<comment type="subunit">
    <text evidence="1">Self-associates forming complexes of several hundred monomers.</text>
</comment>
<dbReference type="Pfam" id="PF13873">
    <property type="entry name" value="Myb_DNA-bind_5"/>
    <property type="match status" value="1"/>
</dbReference>
<evidence type="ECO:0000256" key="6">
    <source>
        <dbReference type="ARBA" id="ARBA00025466"/>
    </source>
</evidence>
<dbReference type="GO" id="GO:0003677">
    <property type="term" value="F:DNA binding"/>
    <property type="evidence" value="ECO:0007669"/>
    <property type="project" value="UniProtKB-KW"/>
</dbReference>
<evidence type="ECO:0000256" key="2">
    <source>
        <dbReference type="ARBA" id="ARBA00016807"/>
    </source>
</evidence>
<dbReference type="Proteomes" id="UP000295192">
    <property type="component" value="Unassembled WGS sequence"/>
</dbReference>
<feature type="compositionally biased region" description="Polar residues" evidence="7">
    <location>
        <begin position="226"/>
        <end position="243"/>
    </location>
</feature>
<dbReference type="AlphaFoldDB" id="A0A484BH71"/>
<gene>
    <name evidence="9" type="ORF">AWZ03_006538</name>
</gene>
<evidence type="ECO:0000259" key="8">
    <source>
        <dbReference type="Pfam" id="PF13873"/>
    </source>
</evidence>
<evidence type="ECO:0000256" key="5">
    <source>
        <dbReference type="ARBA" id="ARBA00023163"/>
    </source>
</evidence>
<feature type="compositionally biased region" description="Polar residues" evidence="7">
    <location>
        <begin position="200"/>
        <end position="216"/>
    </location>
</feature>
<dbReference type="PANTHER" id="PTHR21411">
    <property type="entry name" value="APONTIC"/>
    <property type="match status" value="1"/>
</dbReference>
<dbReference type="KEGG" id="dnv:108653083"/>
<keyword evidence="4" id="KW-0238">DNA-binding</keyword>
<evidence type="ECO:0000256" key="3">
    <source>
        <dbReference type="ARBA" id="ARBA00023015"/>
    </source>
</evidence>
<feature type="compositionally biased region" description="Acidic residues" evidence="7">
    <location>
        <begin position="36"/>
        <end position="47"/>
    </location>
</feature>
<sequence>MKLEELLTKGAPSPQEDDDDDEKAESKTKATNASDEGVENAEDAAEESAEKESATGKKKGTRKKRSLNWEEAERGLLLEVIKTKVAYVENRSVDAKSIKAKRLAWSQITKQFNALNFRHRLLEQIQVQWRSMKNSAKREHQQKQPKSEALEGMRMIEFMEELQKDPVSSRSQTRSGTNGALKKELLELDEDEDMPLAALPNSTNASEDTLQTSTMAIPSPPPSTAGGDSQQESTSNPLQSASNQRRKRVKAKGLLNLKDDPDTGNGAATQENDNEKTSPIRKRRQRKLSQAQSLLSEDELPAASGTAVGSQYTPIAAAAAAATSSNEVAMSCLDMEEKYKQQLFKLLKQARLAEIDYARREHEQKLRFEQMEQELKLSYYRQEQDLKLRHMREEHDIRLRQQRREHEARLTVYNLNSNAHNGNGEVEQQQQQQQLAEQSPPPLPVPHGMRCNAKTDYNNVHLESGTNQPQPQASTSSSSSSTEAALAVNANSLAYN</sequence>
<feature type="domain" description="Myb/SANT-like DNA-binding" evidence="8">
    <location>
        <begin position="65"/>
        <end position="142"/>
    </location>
</feature>
<keyword evidence="10" id="KW-1185">Reference proteome</keyword>
<dbReference type="EMBL" id="LSRL02000049">
    <property type="protein sequence ID" value="TDG47101.1"/>
    <property type="molecule type" value="Genomic_DNA"/>
</dbReference>
<evidence type="ECO:0000256" key="7">
    <source>
        <dbReference type="SAM" id="MobiDB-lite"/>
    </source>
</evidence>